<dbReference type="InterPro" id="IPR000092">
    <property type="entry name" value="Polyprenyl_synt"/>
</dbReference>
<dbReference type="PANTHER" id="PTHR12001">
    <property type="entry name" value="GERANYLGERANYL PYROPHOSPHATE SYNTHASE"/>
    <property type="match status" value="1"/>
</dbReference>
<evidence type="ECO:0008006" key="7">
    <source>
        <dbReference type="Google" id="ProtNLM"/>
    </source>
</evidence>
<comment type="similarity">
    <text evidence="2">Belongs to the FPP/GGPP synthase family.</text>
</comment>
<dbReference type="GO" id="GO:0046872">
    <property type="term" value="F:metal ion binding"/>
    <property type="evidence" value="ECO:0007669"/>
    <property type="project" value="UniProtKB-KW"/>
</dbReference>
<keyword evidence="3" id="KW-0808">Transferase</keyword>
<dbReference type="PROSITE" id="PS00444">
    <property type="entry name" value="POLYPRENYL_SYNTHASE_2"/>
    <property type="match status" value="1"/>
</dbReference>
<dbReference type="AlphaFoldDB" id="A0A382M855"/>
<evidence type="ECO:0000256" key="4">
    <source>
        <dbReference type="ARBA" id="ARBA00022723"/>
    </source>
</evidence>
<dbReference type="GO" id="GO:0008299">
    <property type="term" value="P:isoprenoid biosynthetic process"/>
    <property type="evidence" value="ECO:0007669"/>
    <property type="project" value="InterPro"/>
</dbReference>
<evidence type="ECO:0000256" key="5">
    <source>
        <dbReference type="ARBA" id="ARBA00022842"/>
    </source>
</evidence>
<evidence type="ECO:0000256" key="2">
    <source>
        <dbReference type="ARBA" id="ARBA00006706"/>
    </source>
</evidence>
<dbReference type="SUPFAM" id="SSF48576">
    <property type="entry name" value="Terpenoid synthases"/>
    <property type="match status" value="1"/>
</dbReference>
<comment type="cofactor">
    <cofactor evidence="1">
        <name>Mg(2+)</name>
        <dbReference type="ChEBI" id="CHEBI:18420"/>
    </cofactor>
</comment>
<dbReference type="EMBL" id="UINC01090978">
    <property type="protein sequence ID" value="SVC43381.1"/>
    <property type="molecule type" value="Genomic_DNA"/>
</dbReference>
<keyword evidence="5" id="KW-0460">Magnesium</keyword>
<organism evidence="6">
    <name type="scientific">marine metagenome</name>
    <dbReference type="NCBI Taxonomy" id="408172"/>
    <lineage>
        <taxon>unclassified sequences</taxon>
        <taxon>metagenomes</taxon>
        <taxon>ecological metagenomes</taxon>
    </lineage>
</organism>
<sequence>WIWDYIYLTSDDHTRRLDLSGLHDEVETWFTPESLAAILGEGEGETEAIGRNWLARAGKRWRPFLSVAAYQALRDDATEAVPDDLKKIAVAVECFHKASLIHDDIEDEDAERYGEKTLHEEHGLAVALNVGDLLIGEGYRLLGETTLSAEQRAAMLQVAANGQRHLCRGQGAELVWQRNPEPLKSVQVLDIFRQKTAPAFEVALRLGSIAADLGKYEEVSEVLSEYSKNLGIAYQIRDDLSDLGEEGDTNDLAGLRPTLLLAIAHEKARGDQKEQLAQVWRRQLPEGVTFAQIEQWYLDLKAVKRAEDLQLTYKELAIRSLTDLENSNLKGLLRRVIGKIFNDTIVKGWCSEVQDISELEKVGAQNDNGAQVIA</sequence>
<dbReference type="Pfam" id="PF00348">
    <property type="entry name" value="polyprenyl_synt"/>
    <property type="match status" value="1"/>
</dbReference>
<gene>
    <name evidence="6" type="ORF">METZ01_LOCUS296235</name>
</gene>
<feature type="non-terminal residue" evidence="6">
    <location>
        <position position="1"/>
    </location>
</feature>
<accession>A0A382M855</accession>
<dbReference type="InterPro" id="IPR033749">
    <property type="entry name" value="Polyprenyl_synt_CS"/>
</dbReference>
<protein>
    <recommendedName>
        <fullName evidence="7">Polyprenyl synthetase</fullName>
    </recommendedName>
</protein>
<dbReference type="GO" id="GO:0004659">
    <property type="term" value="F:prenyltransferase activity"/>
    <property type="evidence" value="ECO:0007669"/>
    <property type="project" value="InterPro"/>
</dbReference>
<dbReference type="Gene3D" id="1.10.600.10">
    <property type="entry name" value="Farnesyl Diphosphate Synthase"/>
    <property type="match status" value="1"/>
</dbReference>
<proteinExistence type="inferred from homology"/>
<keyword evidence="4" id="KW-0479">Metal-binding</keyword>
<dbReference type="InterPro" id="IPR008949">
    <property type="entry name" value="Isoprenoid_synthase_dom_sf"/>
</dbReference>
<reference evidence="6" key="1">
    <citation type="submission" date="2018-05" db="EMBL/GenBank/DDBJ databases">
        <authorList>
            <person name="Lanie J.A."/>
            <person name="Ng W.-L."/>
            <person name="Kazmierczak K.M."/>
            <person name="Andrzejewski T.M."/>
            <person name="Davidsen T.M."/>
            <person name="Wayne K.J."/>
            <person name="Tettelin H."/>
            <person name="Glass J.I."/>
            <person name="Rusch D."/>
            <person name="Podicherti R."/>
            <person name="Tsui H.-C.T."/>
            <person name="Winkler M.E."/>
        </authorList>
    </citation>
    <scope>NUCLEOTIDE SEQUENCE</scope>
</reference>
<dbReference type="PANTHER" id="PTHR12001:SF69">
    <property type="entry name" value="ALL TRANS-POLYPRENYL-DIPHOSPHATE SYNTHASE PDSS1"/>
    <property type="match status" value="1"/>
</dbReference>
<evidence type="ECO:0000313" key="6">
    <source>
        <dbReference type="EMBL" id="SVC43381.1"/>
    </source>
</evidence>
<name>A0A382M855_9ZZZZ</name>
<evidence type="ECO:0000256" key="1">
    <source>
        <dbReference type="ARBA" id="ARBA00001946"/>
    </source>
</evidence>
<dbReference type="SFLD" id="SFLDS00005">
    <property type="entry name" value="Isoprenoid_Synthase_Type_I"/>
    <property type="match status" value="1"/>
</dbReference>
<evidence type="ECO:0000256" key="3">
    <source>
        <dbReference type="ARBA" id="ARBA00022679"/>
    </source>
</evidence>